<evidence type="ECO:0000313" key="1">
    <source>
        <dbReference type="EMBL" id="GMI25289.1"/>
    </source>
</evidence>
<accession>A0A9W7L2G2</accession>
<reference evidence="2" key="1">
    <citation type="journal article" date="2023" name="Commun. Biol.">
        <title>Genome analysis of Parmales, the sister group of diatoms, reveals the evolutionary specialization of diatoms from phago-mixotrophs to photoautotrophs.</title>
        <authorList>
            <person name="Ban H."/>
            <person name="Sato S."/>
            <person name="Yoshikawa S."/>
            <person name="Yamada K."/>
            <person name="Nakamura Y."/>
            <person name="Ichinomiya M."/>
            <person name="Sato N."/>
            <person name="Blanc-Mathieu R."/>
            <person name="Endo H."/>
            <person name="Kuwata A."/>
            <person name="Ogata H."/>
        </authorList>
    </citation>
    <scope>NUCLEOTIDE SEQUENCE [LARGE SCALE GENOMIC DNA]</scope>
</reference>
<dbReference type="InterPro" id="IPR015813">
    <property type="entry name" value="Pyrv/PenolPyrv_kinase-like_dom"/>
</dbReference>
<dbReference type="Proteomes" id="UP001165065">
    <property type="component" value="Unassembled WGS sequence"/>
</dbReference>
<dbReference type="Gene3D" id="3.20.20.60">
    <property type="entry name" value="Phosphoenolpyruvate-binding domains"/>
    <property type="match status" value="1"/>
</dbReference>
<sequence length="286" mass="31024">MPCCFDGLSARLISQHPASFNVTFMTGFGVAASLGYPDAGILSSTDNLQQAHAISSSLQNSLPSPLPCIADGDTGYGGPSSIRRTILNYGRAGMAGVMIEDQVSPKRCGHVDGKDVVDRDEAINRVRAACRARDEYESSYGTPGPLILARTDARGAERYGDKEGWEEAVERCKGFRKVGADITFMEAPRDVEEMRKYCREVEGPKLANMLEGGKTPILTREELEDMGFSLAAYPLTLVSAAMKAMDSVLSKIAKGEDCADSILEFKDVKDKVGFGDVKELDDVYRL</sequence>
<protein>
    <recommendedName>
        <fullName evidence="3">Carboxyvinyl-carboxyphosphonate phosphorylmutase</fullName>
    </recommendedName>
</protein>
<dbReference type="OrthoDB" id="1923844at2759"/>
<dbReference type="CDD" id="cd00377">
    <property type="entry name" value="ICL_PEPM"/>
    <property type="match status" value="1"/>
</dbReference>
<dbReference type="InterPro" id="IPR039556">
    <property type="entry name" value="ICL/PEPM"/>
</dbReference>
<dbReference type="Pfam" id="PF13714">
    <property type="entry name" value="PEP_mutase"/>
    <property type="match status" value="1"/>
</dbReference>
<gene>
    <name evidence="1" type="ORF">TrCOL_g6813</name>
</gene>
<keyword evidence="2" id="KW-1185">Reference proteome</keyword>
<evidence type="ECO:0000313" key="2">
    <source>
        <dbReference type="Proteomes" id="UP001165065"/>
    </source>
</evidence>
<dbReference type="InterPro" id="IPR040442">
    <property type="entry name" value="Pyrv_kinase-like_dom_sf"/>
</dbReference>
<name>A0A9W7L2G2_9STRA</name>
<proteinExistence type="predicted"/>
<dbReference type="EMBL" id="BRYA01000605">
    <property type="protein sequence ID" value="GMI25289.1"/>
    <property type="molecule type" value="Genomic_DNA"/>
</dbReference>
<dbReference type="GO" id="GO:0003824">
    <property type="term" value="F:catalytic activity"/>
    <property type="evidence" value="ECO:0007669"/>
    <property type="project" value="InterPro"/>
</dbReference>
<dbReference type="PANTHER" id="PTHR42905:SF2">
    <property type="entry name" value="PHOSPHOENOLPYRUVATE CARBOXYLASE FAMILY PROTEIN"/>
    <property type="match status" value="1"/>
</dbReference>
<dbReference type="AlphaFoldDB" id="A0A9W7L2G2"/>
<comment type="caution">
    <text evidence="1">The sequence shown here is derived from an EMBL/GenBank/DDBJ whole genome shotgun (WGS) entry which is preliminary data.</text>
</comment>
<evidence type="ECO:0008006" key="3">
    <source>
        <dbReference type="Google" id="ProtNLM"/>
    </source>
</evidence>
<dbReference type="PANTHER" id="PTHR42905">
    <property type="entry name" value="PHOSPHOENOLPYRUVATE CARBOXYLASE"/>
    <property type="match status" value="1"/>
</dbReference>
<dbReference type="SUPFAM" id="SSF51621">
    <property type="entry name" value="Phosphoenolpyruvate/pyruvate domain"/>
    <property type="match status" value="1"/>
</dbReference>
<organism evidence="1 2">
    <name type="scientific">Triparma columacea</name>
    <dbReference type="NCBI Taxonomy" id="722753"/>
    <lineage>
        <taxon>Eukaryota</taxon>
        <taxon>Sar</taxon>
        <taxon>Stramenopiles</taxon>
        <taxon>Ochrophyta</taxon>
        <taxon>Bolidophyceae</taxon>
        <taxon>Parmales</taxon>
        <taxon>Triparmaceae</taxon>
        <taxon>Triparma</taxon>
    </lineage>
</organism>